<dbReference type="Gene3D" id="3.40.50.2300">
    <property type="match status" value="1"/>
</dbReference>
<evidence type="ECO:0000313" key="6">
    <source>
        <dbReference type="EMBL" id="ARU48661.1"/>
    </source>
</evidence>
<dbReference type="OrthoDB" id="8912111at2"/>
<evidence type="ECO:0000259" key="4">
    <source>
        <dbReference type="PROSITE" id="PS50110"/>
    </source>
</evidence>
<organism evidence="6 7">
    <name type="scientific">Sulfurospirillum diekertiae</name>
    <dbReference type="NCBI Taxonomy" id="1854492"/>
    <lineage>
        <taxon>Bacteria</taxon>
        <taxon>Pseudomonadati</taxon>
        <taxon>Campylobacterota</taxon>
        <taxon>Epsilonproteobacteria</taxon>
        <taxon>Campylobacterales</taxon>
        <taxon>Sulfurospirillaceae</taxon>
        <taxon>Sulfurospirillum</taxon>
    </lineage>
</organism>
<protein>
    <submittedName>
        <fullName evidence="6">Transcriptional activator protein CzcR</fullName>
    </submittedName>
</protein>
<feature type="domain" description="OmpR/PhoB-type" evidence="5">
    <location>
        <begin position="125"/>
        <end position="219"/>
    </location>
</feature>
<dbReference type="EMBL" id="CP021416">
    <property type="protein sequence ID" value="ARU48661.1"/>
    <property type="molecule type" value="Genomic_DNA"/>
</dbReference>
<dbReference type="InterPro" id="IPR036388">
    <property type="entry name" value="WH-like_DNA-bd_sf"/>
</dbReference>
<evidence type="ECO:0000256" key="3">
    <source>
        <dbReference type="PROSITE-ProRule" id="PRU01091"/>
    </source>
</evidence>
<dbReference type="InterPro" id="IPR039420">
    <property type="entry name" value="WalR-like"/>
</dbReference>
<feature type="domain" description="Response regulatory" evidence="4">
    <location>
        <begin position="3"/>
        <end position="118"/>
    </location>
</feature>
<dbReference type="KEGG" id="suls:Sdiek1_1497"/>
<dbReference type="GO" id="GO:0000976">
    <property type="term" value="F:transcription cis-regulatory region binding"/>
    <property type="evidence" value="ECO:0007669"/>
    <property type="project" value="TreeGrafter"/>
</dbReference>
<dbReference type="InterPro" id="IPR001867">
    <property type="entry name" value="OmpR/PhoB-type_DNA-bd"/>
</dbReference>
<dbReference type="RefSeq" id="WP_087438589.1">
    <property type="nucleotide sequence ID" value="NZ_CP021416.1"/>
</dbReference>
<sequence>MVNVLILEDDPIIALDIKSIVDDLVGFNGFIASDMPSALKIAHKHTLHILLADIHIKGLVDGIDTARTLQHLYHSQLIFLTSYSDEPTLARASELNVSGYILKPFREEDLVASLKLCALKLDVDQVLLDIGYGYIYDTKLQQLFLHDTHIVLASKEQQLFLLLLNSRGRVVPLSYIDDVIWYDESVSNTTRRQLLHRIRTKLPELTFEIVKYSGYKMNL</sequence>
<evidence type="ECO:0000256" key="1">
    <source>
        <dbReference type="ARBA" id="ARBA00023125"/>
    </source>
</evidence>
<dbReference type="Pfam" id="PF00072">
    <property type="entry name" value="Response_reg"/>
    <property type="match status" value="1"/>
</dbReference>
<feature type="modified residue" description="4-aspartylphosphate" evidence="2">
    <location>
        <position position="53"/>
    </location>
</feature>
<dbReference type="InterPro" id="IPR016032">
    <property type="entry name" value="Sig_transdc_resp-reg_C-effctor"/>
</dbReference>
<dbReference type="InterPro" id="IPR011006">
    <property type="entry name" value="CheY-like_superfamily"/>
</dbReference>
<dbReference type="SMART" id="SM00448">
    <property type="entry name" value="REC"/>
    <property type="match status" value="1"/>
</dbReference>
<gene>
    <name evidence="6" type="ORF">Sdiek1_1497</name>
</gene>
<dbReference type="GO" id="GO:0032993">
    <property type="term" value="C:protein-DNA complex"/>
    <property type="evidence" value="ECO:0007669"/>
    <property type="project" value="TreeGrafter"/>
</dbReference>
<dbReference type="PANTHER" id="PTHR48111">
    <property type="entry name" value="REGULATOR OF RPOS"/>
    <property type="match status" value="1"/>
</dbReference>
<evidence type="ECO:0000256" key="2">
    <source>
        <dbReference type="PROSITE-ProRule" id="PRU00169"/>
    </source>
</evidence>
<dbReference type="Proteomes" id="UP000196005">
    <property type="component" value="Chromosome"/>
</dbReference>
<dbReference type="AlphaFoldDB" id="A0A1Y0HKM0"/>
<dbReference type="GO" id="GO:0006355">
    <property type="term" value="P:regulation of DNA-templated transcription"/>
    <property type="evidence" value="ECO:0007669"/>
    <property type="project" value="InterPro"/>
</dbReference>
<proteinExistence type="predicted"/>
<keyword evidence="7" id="KW-1185">Reference proteome</keyword>
<keyword evidence="1 3" id="KW-0238">DNA-binding</keyword>
<evidence type="ECO:0000259" key="5">
    <source>
        <dbReference type="PROSITE" id="PS51755"/>
    </source>
</evidence>
<name>A0A1Y0HKM0_9BACT</name>
<keyword evidence="2" id="KW-0597">Phosphoprotein</keyword>
<accession>A0A1Y0HKM0</accession>
<dbReference type="Gene3D" id="1.10.10.10">
    <property type="entry name" value="Winged helix-like DNA-binding domain superfamily/Winged helix DNA-binding domain"/>
    <property type="match status" value="1"/>
</dbReference>
<dbReference type="InterPro" id="IPR001789">
    <property type="entry name" value="Sig_transdc_resp-reg_receiver"/>
</dbReference>
<dbReference type="PANTHER" id="PTHR48111:SF69">
    <property type="entry name" value="RESPONSE REGULATOR RECEIVER"/>
    <property type="match status" value="1"/>
</dbReference>
<dbReference type="GO" id="GO:0005829">
    <property type="term" value="C:cytosol"/>
    <property type="evidence" value="ECO:0007669"/>
    <property type="project" value="TreeGrafter"/>
</dbReference>
<dbReference type="PROSITE" id="PS50110">
    <property type="entry name" value="RESPONSE_REGULATORY"/>
    <property type="match status" value="1"/>
</dbReference>
<dbReference type="GO" id="GO:0000156">
    <property type="term" value="F:phosphorelay response regulator activity"/>
    <property type="evidence" value="ECO:0007669"/>
    <property type="project" value="TreeGrafter"/>
</dbReference>
<dbReference type="SUPFAM" id="SSF52172">
    <property type="entry name" value="CheY-like"/>
    <property type="match status" value="1"/>
</dbReference>
<dbReference type="PROSITE" id="PS51755">
    <property type="entry name" value="OMPR_PHOB"/>
    <property type="match status" value="1"/>
</dbReference>
<feature type="DNA-binding region" description="OmpR/PhoB-type" evidence="3">
    <location>
        <begin position="125"/>
        <end position="219"/>
    </location>
</feature>
<dbReference type="SMART" id="SM00862">
    <property type="entry name" value="Trans_reg_C"/>
    <property type="match status" value="1"/>
</dbReference>
<dbReference type="SUPFAM" id="SSF46894">
    <property type="entry name" value="C-terminal effector domain of the bipartite response regulators"/>
    <property type="match status" value="1"/>
</dbReference>
<reference evidence="7" key="1">
    <citation type="submission" date="2017-05" db="EMBL/GenBank/DDBJ databases">
        <title>Dechlorination kinetics govern the competition between two new strains of the genus Sulfurospirillum.</title>
        <authorList>
            <person name="Buttet G.F."/>
            <person name="Murray A.M."/>
            <person name="Goris T."/>
            <person name="Burion M."/>
            <person name="Lin B."/>
            <person name="Rolle M."/>
            <person name="Maillard J."/>
        </authorList>
    </citation>
    <scope>NUCLEOTIDE SEQUENCE [LARGE SCALE GENOMIC DNA]</scope>
    <source>
        <strain evidence="7">SL2-1</strain>
    </source>
</reference>
<evidence type="ECO:0000313" key="7">
    <source>
        <dbReference type="Proteomes" id="UP000196005"/>
    </source>
</evidence>